<dbReference type="InParanoid" id="A0A517SD00"/>
<dbReference type="Proteomes" id="UP000315700">
    <property type="component" value="Chromosome"/>
</dbReference>
<reference evidence="2 3" key="1">
    <citation type="submission" date="2019-02" db="EMBL/GenBank/DDBJ databases">
        <title>Deep-cultivation of Planctomycetes and their phenomic and genomic characterization uncovers novel biology.</title>
        <authorList>
            <person name="Wiegand S."/>
            <person name="Jogler M."/>
            <person name="Boedeker C."/>
            <person name="Pinto D."/>
            <person name="Vollmers J."/>
            <person name="Rivas-Marin E."/>
            <person name="Kohn T."/>
            <person name="Peeters S.H."/>
            <person name="Heuer A."/>
            <person name="Rast P."/>
            <person name="Oberbeckmann S."/>
            <person name="Bunk B."/>
            <person name="Jeske O."/>
            <person name="Meyerdierks A."/>
            <person name="Storesund J.E."/>
            <person name="Kallscheuer N."/>
            <person name="Luecker S."/>
            <person name="Lage O.M."/>
            <person name="Pohl T."/>
            <person name="Merkel B.J."/>
            <person name="Hornburger P."/>
            <person name="Mueller R.-W."/>
            <person name="Bruemmer F."/>
            <person name="Labrenz M."/>
            <person name="Spormann A.M."/>
            <person name="Op den Camp H."/>
            <person name="Overmann J."/>
            <person name="Amann R."/>
            <person name="Jetten M.S.M."/>
            <person name="Mascher T."/>
            <person name="Medema M.H."/>
            <person name="Devos D.P."/>
            <person name="Kaster A.-K."/>
            <person name="Ovreas L."/>
            <person name="Rohde M."/>
            <person name="Galperin M.Y."/>
            <person name="Jogler C."/>
        </authorList>
    </citation>
    <scope>NUCLEOTIDE SEQUENCE [LARGE SCALE GENOMIC DNA]</scope>
    <source>
        <strain evidence="2 3">Pan44</strain>
    </source>
</reference>
<accession>A0A517SD00</accession>
<evidence type="ECO:0000313" key="3">
    <source>
        <dbReference type="Proteomes" id="UP000315700"/>
    </source>
</evidence>
<dbReference type="EMBL" id="CP036271">
    <property type="protein sequence ID" value="QDT54010.1"/>
    <property type="molecule type" value="Genomic_DNA"/>
</dbReference>
<protein>
    <submittedName>
        <fullName evidence="2">Uncharacterized protein</fullName>
    </submittedName>
</protein>
<keyword evidence="3" id="KW-1185">Reference proteome</keyword>
<name>A0A517SD00_9PLAN</name>
<organism evidence="2 3">
    <name type="scientific">Caulifigura coniformis</name>
    <dbReference type="NCBI Taxonomy" id="2527983"/>
    <lineage>
        <taxon>Bacteria</taxon>
        <taxon>Pseudomonadati</taxon>
        <taxon>Planctomycetota</taxon>
        <taxon>Planctomycetia</taxon>
        <taxon>Planctomycetales</taxon>
        <taxon>Planctomycetaceae</taxon>
        <taxon>Caulifigura</taxon>
    </lineage>
</organism>
<feature type="compositionally biased region" description="Pro residues" evidence="1">
    <location>
        <begin position="48"/>
        <end position="57"/>
    </location>
</feature>
<evidence type="ECO:0000256" key="1">
    <source>
        <dbReference type="SAM" id="MobiDB-lite"/>
    </source>
</evidence>
<gene>
    <name evidence="2" type="ORF">Pan44_20370</name>
</gene>
<proteinExistence type="predicted"/>
<evidence type="ECO:0000313" key="2">
    <source>
        <dbReference type="EMBL" id="QDT54010.1"/>
    </source>
</evidence>
<dbReference type="AlphaFoldDB" id="A0A517SD00"/>
<dbReference type="KEGG" id="ccos:Pan44_20370"/>
<feature type="region of interest" description="Disordered" evidence="1">
    <location>
        <begin position="37"/>
        <end position="63"/>
    </location>
</feature>
<sequence>MMSRPRGLLTAIVVSGASLQAAGCGGVTNENVPTRVVTEDELPKAGELPPPPSAPAPRPKRKQ</sequence>